<feature type="domain" description="N-acetyltransferase" evidence="1">
    <location>
        <begin position="13"/>
        <end position="172"/>
    </location>
</feature>
<dbReference type="Proteomes" id="UP001598130">
    <property type="component" value="Unassembled WGS sequence"/>
</dbReference>
<dbReference type="EMBL" id="JAOTJD010000001">
    <property type="protein sequence ID" value="MFD3262345.1"/>
    <property type="molecule type" value="Genomic_DNA"/>
</dbReference>
<keyword evidence="3" id="KW-1185">Reference proteome</keyword>
<sequence>MLSRDIRLTTPRLVLRPTEPGDAARMAQIQSNWNVTRMLRLAPWPATEAAMADWAHLHGKEWAAGTAYRFAVLLDGVMIGTADIDDIDGTSGEIGYWFDEPYWGQGFAREAAAALMDFAIRTVGLKRIVAGHNAENPASGAILKRLGFHFQAATTKYSKPQDAQVPYHMYVYEA</sequence>
<dbReference type="PROSITE" id="PS51186">
    <property type="entry name" value="GNAT"/>
    <property type="match status" value="1"/>
</dbReference>
<proteinExistence type="predicted"/>
<name>A0ABW6CGY3_9CAUL</name>
<dbReference type="InterPro" id="IPR000182">
    <property type="entry name" value="GNAT_dom"/>
</dbReference>
<reference evidence="2 3" key="1">
    <citation type="submission" date="2022-09" db="EMBL/GenBank/DDBJ databases">
        <title>New species of Phenylobacterium.</title>
        <authorList>
            <person name="Mieszkin S."/>
        </authorList>
    </citation>
    <scope>NUCLEOTIDE SEQUENCE [LARGE SCALE GENOMIC DNA]</scope>
    <source>
        <strain evidence="2 3">HK31-G</strain>
    </source>
</reference>
<dbReference type="PANTHER" id="PTHR43792">
    <property type="entry name" value="GNAT FAMILY, PUTATIVE (AFU_ORTHOLOGUE AFUA_3G00765)-RELATED-RELATED"/>
    <property type="match status" value="1"/>
</dbReference>
<organism evidence="2 3">
    <name type="scientific">Phenylobacterium ferrooxidans</name>
    <dbReference type="NCBI Taxonomy" id="2982689"/>
    <lineage>
        <taxon>Bacteria</taxon>
        <taxon>Pseudomonadati</taxon>
        <taxon>Pseudomonadota</taxon>
        <taxon>Alphaproteobacteria</taxon>
        <taxon>Caulobacterales</taxon>
        <taxon>Caulobacteraceae</taxon>
        <taxon>Phenylobacterium</taxon>
    </lineage>
</organism>
<comment type="caution">
    <text evidence="2">The sequence shown here is derived from an EMBL/GenBank/DDBJ whole genome shotgun (WGS) entry which is preliminary data.</text>
</comment>
<protein>
    <submittedName>
        <fullName evidence="2">GNAT family N-acetyltransferase</fullName>
    </submittedName>
</protein>
<evidence type="ECO:0000259" key="1">
    <source>
        <dbReference type="PROSITE" id="PS51186"/>
    </source>
</evidence>
<accession>A0ABW6CGY3</accession>
<evidence type="ECO:0000313" key="3">
    <source>
        <dbReference type="Proteomes" id="UP001598130"/>
    </source>
</evidence>
<dbReference type="InterPro" id="IPR051531">
    <property type="entry name" value="N-acetyltransferase"/>
</dbReference>
<dbReference type="Pfam" id="PF13302">
    <property type="entry name" value="Acetyltransf_3"/>
    <property type="match status" value="1"/>
</dbReference>
<dbReference type="RefSeq" id="WP_377366517.1">
    <property type="nucleotide sequence ID" value="NZ_JAOTJD010000001.1"/>
</dbReference>
<dbReference type="InterPro" id="IPR016181">
    <property type="entry name" value="Acyl_CoA_acyltransferase"/>
</dbReference>
<gene>
    <name evidence="2" type="ORF">OCL97_00020</name>
</gene>
<dbReference type="Gene3D" id="3.40.630.30">
    <property type="match status" value="1"/>
</dbReference>
<evidence type="ECO:0000313" key="2">
    <source>
        <dbReference type="EMBL" id="MFD3262345.1"/>
    </source>
</evidence>
<dbReference type="SUPFAM" id="SSF55729">
    <property type="entry name" value="Acyl-CoA N-acyltransferases (Nat)"/>
    <property type="match status" value="1"/>
</dbReference>